<comment type="caution">
    <text evidence="2">The sequence shown here is derived from an EMBL/GenBank/DDBJ whole genome shotgun (WGS) entry which is preliminary data.</text>
</comment>
<name>A0A2T7NH11_POMCA</name>
<gene>
    <name evidence="2" type="ORF">C0Q70_18620</name>
</gene>
<keyword evidence="3" id="KW-1185">Reference proteome</keyword>
<feature type="region of interest" description="Disordered" evidence="1">
    <location>
        <begin position="38"/>
        <end position="141"/>
    </location>
</feature>
<accession>A0A2T7NH11</accession>
<evidence type="ECO:0000313" key="3">
    <source>
        <dbReference type="Proteomes" id="UP000245119"/>
    </source>
</evidence>
<dbReference type="EMBL" id="PZQS01000012">
    <property type="protein sequence ID" value="PVD20464.1"/>
    <property type="molecule type" value="Genomic_DNA"/>
</dbReference>
<feature type="compositionally biased region" description="Basic and acidic residues" evidence="1">
    <location>
        <begin position="88"/>
        <end position="99"/>
    </location>
</feature>
<evidence type="ECO:0000256" key="1">
    <source>
        <dbReference type="SAM" id="MobiDB-lite"/>
    </source>
</evidence>
<dbReference type="Proteomes" id="UP000245119">
    <property type="component" value="Linkage Group LG12"/>
</dbReference>
<evidence type="ECO:0000313" key="2">
    <source>
        <dbReference type="EMBL" id="PVD20464.1"/>
    </source>
</evidence>
<dbReference type="AlphaFoldDB" id="A0A2T7NH11"/>
<protein>
    <submittedName>
        <fullName evidence="2">Uncharacterized protein</fullName>
    </submittedName>
</protein>
<feature type="compositionally biased region" description="Basic and acidic residues" evidence="1">
    <location>
        <begin position="125"/>
        <end position="141"/>
    </location>
</feature>
<dbReference type="OrthoDB" id="6056846at2759"/>
<proteinExistence type="predicted"/>
<feature type="compositionally biased region" description="Basic and acidic residues" evidence="1">
    <location>
        <begin position="44"/>
        <end position="56"/>
    </location>
</feature>
<reference evidence="2 3" key="1">
    <citation type="submission" date="2018-04" db="EMBL/GenBank/DDBJ databases">
        <title>The genome of golden apple snail Pomacea canaliculata provides insight into stress tolerance and invasive adaptation.</title>
        <authorList>
            <person name="Liu C."/>
            <person name="Liu B."/>
            <person name="Ren Y."/>
            <person name="Zhang Y."/>
            <person name="Wang H."/>
            <person name="Li S."/>
            <person name="Jiang F."/>
            <person name="Yin L."/>
            <person name="Zhang G."/>
            <person name="Qian W."/>
            <person name="Fan W."/>
        </authorList>
    </citation>
    <scope>NUCLEOTIDE SEQUENCE [LARGE SCALE GENOMIC DNA]</scope>
    <source>
        <strain evidence="2">SZHN2017</strain>
        <tissue evidence="2">Muscle</tissue>
    </source>
</reference>
<organism evidence="2 3">
    <name type="scientific">Pomacea canaliculata</name>
    <name type="common">Golden apple snail</name>
    <dbReference type="NCBI Taxonomy" id="400727"/>
    <lineage>
        <taxon>Eukaryota</taxon>
        <taxon>Metazoa</taxon>
        <taxon>Spiralia</taxon>
        <taxon>Lophotrochozoa</taxon>
        <taxon>Mollusca</taxon>
        <taxon>Gastropoda</taxon>
        <taxon>Caenogastropoda</taxon>
        <taxon>Architaenioglossa</taxon>
        <taxon>Ampullarioidea</taxon>
        <taxon>Ampullariidae</taxon>
        <taxon>Pomacea</taxon>
    </lineage>
</organism>
<sequence>MDLAVHHSPRRMLPYENRILMNEDEYDNNYGRYAGGNNYNKNWSNERSRPEHRDAGKGGYELPEGLTPRRTTYQPSFHENGVTPRRVPLWERDKVDNQRRQMGFDTPRVNENQSPRPDGLNSPRRGKDEIPIRGTDEVYGRGMDDNMETIRRDVYETLRERRTGGCLLSENDVRHRLDYSRQPAYPSPRQDAGLDPRMINAKALDRDEPHQVYSFGYPPSPDEGCAVFHFPSLKNAEVFFHSDQRFRQPDFPPPQGHSEIFALGLTTDPNQVYNYATFLLSEVFLHGSTTVGDYITKFKEPFSSLLIHKYKALPFVAFSLDKDDRKSLRRHYFAPKSIVTLHLFRSIGHLEEVMSDERYTQLRVIHNSIAQERCCIFTIDSEACP</sequence>